<evidence type="ECO:0000313" key="3">
    <source>
        <dbReference type="Proteomes" id="UP001241092"/>
    </source>
</evidence>
<evidence type="ECO:0000256" key="1">
    <source>
        <dbReference type="SAM" id="MobiDB-lite"/>
    </source>
</evidence>
<dbReference type="EMBL" id="AP027452">
    <property type="protein sequence ID" value="BDY29722.1"/>
    <property type="molecule type" value="Genomic_DNA"/>
</dbReference>
<dbReference type="AlphaFoldDB" id="A0AAI8TWB3"/>
<gene>
    <name evidence="2" type="ORF">hbim_03662</name>
</gene>
<sequence>MTHITEPRAIGNHADMGPAVSKKGTDTEDSNDPPVAPAADRPSETR</sequence>
<reference evidence="2" key="1">
    <citation type="submission" date="2023-03" db="EMBL/GenBank/DDBJ databases">
        <title>Draft genome sequence of a Mycolicibacterium mageritense strain H4_3_1 isolated from a hybrid biological-inorganic system reactor.</title>
        <authorList>
            <person name="Feng X."/>
            <person name="Kazama D."/>
            <person name="Sato K."/>
            <person name="Kobayashi H."/>
        </authorList>
    </citation>
    <scope>NUCLEOTIDE SEQUENCE</scope>
    <source>
        <strain evidence="2">H4_3_1</strain>
    </source>
</reference>
<name>A0AAI8TWB3_MYCME</name>
<protein>
    <submittedName>
        <fullName evidence="2">Uncharacterized protein</fullName>
    </submittedName>
</protein>
<organism evidence="2 3">
    <name type="scientific">Mycolicibacterium mageritense</name>
    <name type="common">Mycobacterium mageritense</name>
    <dbReference type="NCBI Taxonomy" id="53462"/>
    <lineage>
        <taxon>Bacteria</taxon>
        <taxon>Bacillati</taxon>
        <taxon>Actinomycetota</taxon>
        <taxon>Actinomycetes</taxon>
        <taxon>Mycobacteriales</taxon>
        <taxon>Mycobacteriaceae</taxon>
        <taxon>Mycolicibacterium</taxon>
    </lineage>
</organism>
<proteinExistence type="predicted"/>
<feature type="region of interest" description="Disordered" evidence="1">
    <location>
        <begin position="1"/>
        <end position="46"/>
    </location>
</feature>
<evidence type="ECO:0000313" key="2">
    <source>
        <dbReference type="EMBL" id="BDY29722.1"/>
    </source>
</evidence>
<dbReference type="RefSeq" id="WP_286216372.1">
    <property type="nucleotide sequence ID" value="NZ_AP027452.1"/>
</dbReference>
<dbReference type="Proteomes" id="UP001241092">
    <property type="component" value="Chromosome"/>
</dbReference>
<accession>A0AAI8TWB3</accession>